<name>Q2S7U7_HAHCH</name>
<protein>
    <submittedName>
        <fullName evidence="8">Predicted Permease</fullName>
    </submittedName>
</protein>
<keyword evidence="5" id="KW-0812">Transmembrane</keyword>
<dbReference type="OrthoDB" id="9805563at2"/>
<evidence type="ECO:0000313" key="9">
    <source>
        <dbReference type="Proteomes" id="UP000000238"/>
    </source>
</evidence>
<keyword evidence="4" id="KW-1003">Cell membrane</keyword>
<keyword evidence="6" id="KW-1133">Transmembrane helix</keyword>
<dbReference type="PANTHER" id="PTHR36838:SF4">
    <property type="entry name" value="AUXIN EFFLUX CARRIER FAMILY PROTEIN"/>
    <property type="match status" value="1"/>
</dbReference>
<evidence type="ECO:0000256" key="6">
    <source>
        <dbReference type="ARBA" id="ARBA00022989"/>
    </source>
</evidence>
<keyword evidence="7" id="KW-0472">Membrane</keyword>
<sequence length="310" mass="33017">MQVSAALVPVFILILIGYGMRRLNFPGDSFWPPAEKFLYYFLFPMMLVDKLTYAKRDGLLLDHLFLAILLAFAIATVLMMGLQRWRRWSGARFTSVYQGAVRFNSYVGLAAVQALQGDQGLALAALSMSMMIPLINVLCIGAFALYVEQSAPGWRGVGKAIITNPLILGSLAGLTFNSLGISFPDAVNQVLKLVGNMALPLGLLCVGAALDLRSLKGAGSSLMISSAFKLGLFPLIFVGSALALQLPPLNVTVFAVLGCLPTATASYILARQLGGDAPLMAGIISAQTLMAMLTMPLALSLLTAALQWLG</sequence>
<dbReference type="EMBL" id="CP000155">
    <property type="protein sequence ID" value="ABC33277.1"/>
    <property type="molecule type" value="Genomic_DNA"/>
</dbReference>
<dbReference type="KEGG" id="hch:HCH_06644"/>
<comment type="subcellular location">
    <subcellularLocation>
        <location evidence="1">Cell membrane</location>
        <topology evidence="1">Multi-pass membrane protein</topology>
    </subcellularLocation>
</comment>
<dbReference type="AlphaFoldDB" id="Q2S7U7"/>
<proteinExistence type="inferred from homology"/>
<evidence type="ECO:0000256" key="2">
    <source>
        <dbReference type="ARBA" id="ARBA00010145"/>
    </source>
</evidence>
<dbReference type="Pfam" id="PF03547">
    <property type="entry name" value="Mem_trans"/>
    <property type="match status" value="1"/>
</dbReference>
<evidence type="ECO:0000313" key="8">
    <source>
        <dbReference type="EMBL" id="ABC33277.1"/>
    </source>
</evidence>
<dbReference type="GO" id="GO:0055085">
    <property type="term" value="P:transmembrane transport"/>
    <property type="evidence" value="ECO:0007669"/>
    <property type="project" value="InterPro"/>
</dbReference>
<keyword evidence="9" id="KW-1185">Reference proteome</keyword>
<evidence type="ECO:0000256" key="7">
    <source>
        <dbReference type="ARBA" id="ARBA00023136"/>
    </source>
</evidence>
<keyword evidence="3" id="KW-0813">Transport</keyword>
<gene>
    <name evidence="8" type="ordered locus">HCH_06644</name>
</gene>
<evidence type="ECO:0000256" key="1">
    <source>
        <dbReference type="ARBA" id="ARBA00004651"/>
    </source>
</evidence>
<dbReference type="eggNOG" id="COG0679">
    <property type="taxonomic scope" value="Bacteria"/>
</dbReference>
<evidence type="ECO:0000256" key="3">
    <source>
        <dbReference type="ARBA" id="ARBA00022448"/>
    </source>
</evidence>
<dbReference type="HOGENOM" id="CLU_056175_3_1_6"/>
<dbReference type="PANTHER" id="PTHR36838">
    <property type="entry name" value="AUXIN EFFLUX CARRIER FAMILY PROTEIN"/>
    <property type="match status" value="1"/>
</dbReference>
<comment type="similarity">
    <text evidence="2">Belongs to the auxin efflux carrier (TC 2.A.69) family.</text>
</comment>
<dbReference type="InterPro" id="IPR004776">
    <property type="entry name" value="Mem_transp_PIN-like"/>
</dbReference>
<accession>Q2S7U7</accession>
<dbReference type="STRING" id="349521.HCH_06644"/>
<dbReference type="InterPro" id="IPR038770">
    <property type="entry name" value="Na+/solute_symporter_sf"/>
</dbReference>
<evidence type="ECO:0000256" key="5">
    <source>
        <dbReference type="ARBA" id="ARBA00022692"/>
    </source>
</evidence>
<organism evidence="8 9">
    <name type="scientific">Hahella chejuensis (strain KCTC 2396)</name>
    <dbReference type="NCBI Taxonomy" id="349521"/>
    <lineage>
        <taxon>Bacteria</taxon>
        <taxon>Pseudomonadati</taxon>
        <taxon>Pseudomonadota</taxon>
        <taxon>Gammaproteobacteria</taxon>
        <taxon>Oceanospirillales</taxon>
        <taxon>Hahellaceae</taxon>
        <taxon>Hahella</taxon>
    </lineage>
</organism>
<dbReference type="GO" id="GO:0005886">
    <property type="term" value="C:plasma membrane"/>
    <property type="evidence" value="ECO:0007669"/>
    <property type="project" value="UniProtKB-SubCell"/>
</dbReference>
<dbReference type="Gene3D" id="1.20.1530.20">
    <property type="match status" value="1"/>
</dbReference>
<evidence type="ECO:0000256" key="4">
    <source>
        <dbReference type="ARBA" id="ARBA00022475"/>
    </source>
</evidence>
<dbReference type="Proteomes" id="UP000000238">
    <property type="component" value="Chromosome"/>
</dbReference>
<reference evidence="8 9" key="1">
    <citation type="journal article" date="2005" name="Nucleic Acids Res.">
        <title>Genomic blueprint of Hahella chejuensis, a marine microbe producing an algicidal agent.</title>
        <authorList>
            <person name="Jeong H."/>
            <person name="Yim J.H."/>
            <person name="Lee C."/>
            <person name="Choi S.-H."/>
            <person name="Park Y.K."/>
            <person name="Yoon S.H."/>
            <person name="Hur C.-G."/>
            <person name="Kang H.-Y."/>
            <person name="Kim D."/>
            <person name="Lee H.H."/>
            <person name="Park K.H."/>
            <person name="Park S.-H."/>
            <person name="Park H.-S."/>
            <person name="Lee H.K."/>
            <person name="Oh T.K."/>
            <person name="Kim J.F."/>
        </authorList>
    </citation>
    <scope>NUCLEOTIDE SEQUENCE [LARGE SCALE GENOMIC DNA]</scope>
    <source>
        <strain evidence="8 9">KCTC 2396</strain>
    </source>
</reference>